<reference evidence="13 14" key="1">
    <citation type="submission" date="2019-04" db="EMBL/GenBank/DDBJ databases">
        <title>Annotation for the trematode Fasciola gigantica.</title>
        <authorList>
            <person name="Choi Y.-J."/>
        </authorList>
    </citation>
    <scope>NUCLEOTIDE SEQUENCE [LARGE SCALE GENOMIC DNA]</scope>
    <source>
        <strain evidence="13">Uganda_cow_1</strain>
    </source>
</reference>
<evidence type="ECO:0000256" key="7">
    <source>
        <dbReference type="ARBA" id="ARBA00023136"/>
    </source>
</evidence>
<dbReference type="Pfam" id="PF13439">
    <property type="entry name" value="Glyco_transf_4"/>
    <property type="match status" value="1"/>
</dbReference>
<keyword evidence="5" id="KW-0256">Endoplasmic reticulum</keyword>
<dbReference type="GO" id="GO:0102704">
    <property type="term" value="F:GDP-Man:Man(2)GlcNAc(2)-PP-Dol alpha-1,6-mannosyltransferase activity"/>
    <property type="evidence" value="ECO:0007669"/>
    <property type="project" value="UniProtKB-UniRule"/>
</dbReference>
<evidence type="ECO:0000259" key="12">
    <source>
        <dbReference type="Pfam" id="PF13439"/>
    </source>
</evidence>
<feature type="domain" description="Glycosyl transferase family 1" evidence="11">
    <location>
        <begin position="229"/>
        <end position="411"/>
    </location>
</feature>
<evidence type="ECO:0000256" key="4">
    <source>
        <dbReference type="ARBA" id="ARBA00022692"/>
    </source>
</evidence>
<proteinExistence type="inferred from homology"/>
<organism evidence="13 14">
    <name type="scientific">Fasciola gigantica</name>
    <name type="common">Giant liver fluke</name>
    <dbReference type="NCBI Taxonomy" id="46835"/>
    <lineage>
        <taxon>Eukaryota</taxon>
        <taxon>Metazoa</taxon>
        <taxon>Spiralia</taxon>
        <taxon>Lophotrochozoa</taxon>
        <taxon>Platyhelminthes</taxon>
        <taxon>Trematoda</taxon>
        <taxon>Digenea</taxon>
        <taxon>Plagiorchiida</taxon>
        <taxon>Echinostomata</taxon>
        <taxon>Echinostomatoidea</taxon>
        <taxon>Fasciolidae</taxon>
        <taxon>Fasciola</taxon>
    </lineage>
</organism>
<comment type="pathway">
    <text evidence="1 10">Protein modification; protein glycosylation.</text>
</comment>
<name>A0A504Z2W0_FASGI</name>
<dbReference type="UniPathway" id="UPA00378"/>
<gene>
    <name evidence="13" type="ORF">FGIG_01938</name>
</gene>
<dbReference type="InterPro" id="IPR028098">
    <property type="entry name" value="Glyco_trans_4-like_N"/>
</dbReference>
<comment type="catalytic activity">
    <reaction evidence="9 10">
        <text>an alpha-D-Man-(1-&gt;3)-beta-D-Man-(1-&gt;4)-beta-D-GlcNAc-(1-&gt;4)-alpha-D-GlcNAc-diphospho-di-trans,poly-cis-dolichol + GDP-alpha-D-mannose = an alpha-D-Man-(1-&gt;3)-[alpha-D-Man-(1-&gt;6)]-beta-D-Man-(1-&gt;4)-beta-D-GlcNAc-(1-&gt;4)-alpha-D-GlcNAc-diphospho-di-trans,poly-cis-dolichol + GDP + H(+)</text>
        <dbReference type="Rhea" id="RHEA:29519"/>
        <dbReference type="Rhea" id="RHEA-COMP:19513"/>
        <dbReference type="Rhea" id="RHEA-COMP:19515"/>
        <dbReference type="ChEBI" id="CHEBI:15378"/>
        <dbReference type="ChEBI" id="CHEBI:57527"/>
        <dbReference type="ChEBI" id="CHEBI:58189"/>
        <dbReference type="ChEBI" id="CHEBI:132510"/>
        <dbReference type="ChEBI" id="CHEBI:132511"/>
        <dbReference type="EC" id="2.4.1.257"/>
    </reaction>
    <physiologicalReaction direction="left-to-right" evidence="9 10">
        <dbReference type="Rhea" id="RHEA:29520"/>
    </physiologicalReaction>
</comment>
<comment type="subcellular location">
    <subcellularLocation>
        <location evidence="10">Endoplasmic reticulum membrane</location>
        <topology evidence="10">Single-pass membrane protein</topology>
    </subcellularLocation>
</comment>
<evidence type="ECO:0000256" key="2">
    <source>
        <dbReference type="ARBA" id="ARBA00022676"/>
    </source>
</evidence>
<dbReference type="STRING" id="46835.A0A504Z2W0"/>
<dbReference type="PANTHER" id="PTHR45918:SF1">
    <property type="entry name" value="ALPHA-1,3_1,6-MANNOSYLTRANSFERASE ALG2"/>
    <property type="match status" value="1"/>
</dbReference>
<dbReference type="AlphaFoldDB" id="A0A504Z2W0"/>
<dbReference type="Gene3D" id="3.40.50.2000">
    <property type="entry name" value="Glycogen Phosphorylase B"/>
    <property type="match status" value="2"/>
</dbReference>
<comment type="similarity">
    <text evidence="10">Belongs to the glycosyltransferase group 1 family.</text>
</comment>
<dbReference type="EC" id="2.4.1.257" evidence="10"/>
<keyword evidence="3 10" id="KW-0808">Transferase</keyword>
<dbReference type="InterPro" id="IPR001296">
    <property type="entry name" value="Glyco_trans_1"/>
</dbReference>
<feature type="domain" description="Glycosyltransferase subfamily 4-like N-terminal" evidence="12">
    <location>
        <begin position="14"/>
        <end position="175"/>
    </location>
</feature>
<keyword evidence="4" id="KW-0812">Transmembrane</keyword>
<dbReference type="GO" id="GO:0005789">
    <property type="term" value="C:endoplasmic reticulum membrane"/>
    <property type="evidence" value="ECO:0007669"/>
    <property type="project" value="UniProtKB-SubCell"/>
</dbReference>
<dbReference type="EC" id="2.4.1.132" evidence="10"/>
<evidence type="ECO:0000256" key="8">
    <source>
        <dbReference type="ARBA" id="ARBA00045103"/>
    </source>
</evidence>
<evidence type="ECO:0000256" key="6">
    <source>
        <dbReference type="ARBA" id="ARBA00022989"/>
    </source>
</evidence>
<evidence type="ECO:0000259" key="11">
    <source>
        <dbReference type="Pfam" id="PF00534"/>
    </source>
</evidence>
<comment type="catalytic activity">
    <reaction evidence="8 10">
        <text>a beta-D-Man-(1-&gt;4)-beta-D-GlcNAc-(1-&gt;4)-alpha-D-GlcNAc-diphospho-di-trans,poly-cis-dolichol + GDP-alpha-D-mannose = an alpha-D-Man-(1-&gt;3)-beta-D-Man-(1-&gt;4)-beta-D-GlcNAc-(1-&gt;4)-alpha-D-GlcNAc-diphospho-di-trans,poly-cis-dolichol + GDP + H(+)</text>
        <dbReference type="Rhea" id="RHEA:29515"/>
        <dbReference type="Rhea" id="RHEA-COMP:19511"/>
        <dbReference type="Rhea" id="RHEA-COMP:19513"/>
        <dbReference type="ChEBI" id="CHEBI:15378"/>
        <dbReference type="ChEBI" id="CHEBI:57527"/>
        <dbReference type="ChEBI" id="CHEBI:58189"/>
        <dbReference type="ChEBI" id="CHEBI:58472"/>
        <dbReference type="ChEBI" id="CHEBI:132510"/>
        <dbReference type="EC" id="2.4.1.132"/>
    </reaction>
    <physiologicalReaction direction="left-to-right" evidence="8 10">
        <dbReference type="Rhea" id="RHEA:29516"/>
    </physiologicalReaction>
</comment>
<keyword evidence="7" id="KW-0472">Membrane</keyword>
<comment type="function">
    <text evidence="10">Mannosylates Man(2)GlcNAc(2)-dolichol diphosphate and Man(1)GlcNAc(2)-dolichol diphosphate to form Man(3)GlcNAc(2)-dolichol diphosphate.</text>
</comment>
<dbReference type="Pfam" id="PF00534">
    <property type="entry name" value="Glycos_transf_1"/>
    <property type="match status" value="1"/>
</dbReference>
<keyword evidence="14" id="KW-1185">Reference proteome</keyword>
<dbReference type="GO" id="GO:0004378">
    <property type="term" value="F:GDP-Man:Man(1)GlcNAc(2)-PP-Dol alpha-1,3-mannosyltransferase activity"/>
    <property type="evidence" value="ECO:0007669"/>
    <property type="project" value="UniProtKB-UniRule"/>
</dbReference>
<evidence type="ECO:0000256" key="10">
    <source>
        <dbReference type="RuleBase" id="RU367136"/>
    </source>
</evidence>
<dbReference type="Proteomes" id="UP000316759">
    <property type="component" value="Unassembled WGS sequence"/>
</dbReference>
<evidence type="ECO:0000256" key="9">
    <source>
        <dbReference type="ARBA" id="ARBA00045104"/>
    </source>
</evidence>
<dbReference type="InterPro" id="IPR027054">
    <property type="entry name" value="ALG2"/>
</dbReference>
<evidence type="ECO:0000256" key="5">
    <source>
        <dbReference type="ARBA" id="ARBA00022824"/>
    </source>
</evidence>
<dbReference type="EMBL" id="SUNJ01003995">
    <property type="protein sequence ID" value="TPP64807.1"/>
    <property type="molecule type" value="Genomic_DNA"/>
</dbReference>
<sequence>MYERVVFLHPDLGIGGAERLIVDAAVAVNQSGYQVKMITNHYEPTHAFEETQKSEFNVISVADWFPRSVYGRFMALCAYVRLLLAAVYLIFTCNKKTDIIVVDQISAPLPLLNVAGFKTLFYCHFPDLLLTDRRSHLKKMYRILIDYVEERSISWANKIVVNSKFTAEIFRQTFSSLKNLNLEVLYPVSSVANLHLPAAVFDSKNGQSPIANRQLCRKVLSSIDLPSSAKFVFVSINRYERKKNLQLILFAMNRLVQHWGEYFVGEHTSCATPQDVHVVIAGGYDTRVLENVVYYNELVELAQNLHIAKQVTFVRSCPSEVKNLLIASSDAVLYTPEGEHFGIVPVEAMFLSRPVIALDSGGPRETVRHGITGLLCPPEPKALLPEKIAEQMARFIEDPNLTVRLGRAGYRRANEKFTFNVFQAHLCDILRRISETSS</sequence>
<evidence type="ECO:0000313" key="13">
    <source>
        <dbReference type="EMBL" id="TPP64807.1"/>
    </source>
</evidence>
<keyword evidence="2 10" id="KW-0328">Glycosyltransferase</keyword>
<evidence type="ECO:0000313" key="14">
    <source>
        <dbReference type="Proteomes" id="UP000316759"/>
    </source>
</evidence>
<evidence type="ECO:0000256" key="1">
    <source>
        <dbReference type="ARBA" id="ARBA00004922"/>
    </source>
</evidence>
<evidence type="ECO:0000256" key="3">
    <source>
        <dbReference type="ARBA" id="ARBA00022679"/>
    </source>
</evidence>
<dbReference type="OrthoDB" id="448893at2759"/>
<comment type="caution">
    <text evidence="13">The sequence shown here is derived from an EMBL/GenBank/DDBJ whole genome shotgun (WGS) entry which is preliminary data.</text>
</comment>
<dbReference type="SUPFAM" id="SSF53756">
    <property type="entry name" value="UDP-Glycosyltransferase/glycogen phosphorylase"/>
    <property type="match status" value="1"/>
</dbReference>
<protein>
    <recommendedName>
        <fullName evidence="10">Alpha-1,3/1,6-mannosyltransferase ALG2</fullName>
        <ecNumber evidence="10">2.4.1.132</ecNumber>
        <ecNumber evidence="10">2.4.1.257</ecNumber>
    </recommendedName>
    <alternativeName>
        <fullName evidence="10">GDP-Man:Man(1)GlcNAc(2)-PP-Dol alpha-1,3-mannosyltransferase</fullName>
    </alternativeName>
</protein>
<accession>A0A504Z2W0</accession>
<keyword evidence="6" id="KW-1133">Transmembrane helix</keyword>
<dbReference type="PANTHER" id="PTHR45918">
    <property type="entry name" value="ALPHA-1,3/1,6-MANNOSYLTRANSFERASE ALG2"/>
    <property type="match status" value="1"/>
</dbReference>